<reference evidence="2 3" key="1">
    <citation type="submission" date="2015-07" db="EMBL/GenBank/DDBJ databases">
        <title>Genome sequencing project for genomic taxonomy and phylogenomics of Bacillus-like bacteria.</title>
        <authorList>
            <person name="Liu B."/>
            <person name="Wang J."/>
            <person name="Zhu Y."/>
            <person name="Liu G."/>
            <person name="Chen Q."/>
            <person name="Chen Z."/>
            <person name="Che J."/>
            <person name="Ge C."/>
            <person name="Shi H."/>
            <person name="Pan Z."/>
            <person name="Liu X."/>
        </authorList>
    </citation>
    <scope>NUCLEOTIDE SEQUENCE [LARGE SCALE GENOMIC DNA]</scope>
    <source>
        <strain evidence="2 3">DSM 54</strain>
    </source>
</reference>
<feature type="transmembrane region" description="Helical" evidence="1">
    <location>
        <begin position="7"/>
        <end position="26"/>
    </location>
</feature>
<keyword evidence="1" id="KW-0472">Membrane</keyword>
<evidence type="ECO:0000313" key="3">
    <source>
        <dbReference type="Proteomes" id="UP000037977"/>
    </source>
</evidence>
<dbReference type="Proteomes" id="UP000037977">
    <property type="component" value="Unassembled WGS sequence"/>
</dbReference>
<organism evidence="2 3">
    <name type="scientific">Lysinibacillus macroides</name>
    <dbReference type="NCBI Taxonomy" id="33935"/>
    <lineage>
        <taxon>Bacteria</taxon>
        <taxon>Bacillati</taxon>
        <taxon>Bacillota</taxon>
        <taxon>Bacilli</taxon>
        <taxon>Bacillales</taxon>
        <taxon>Bacillaceae</taxon>
        <taxon>Lysinibacillus</taxon>
    </lineage>
</organism>
<dbReference type="PATRIC" id="fig|33935.3.peg.2077"/>
<dbReference type="EMBL" id="LGCI01000010">
    <property type="protein sequence ID" value="KOY80798.1"/>
    <property type="molecule type" value="Genomic_DNA"/>
</dbReference>
<comment type="caution">
    <text evidence="2">The sequence shown here is derived from an EMBL/GenBank/DDBJ whole genome shotgun (WGS) entry which is preliminary data.</text>
</comment>
<accession>A0A0M9DG48</accession>
<keyword evidence="3" id="KW-1185">Reference proteome</keyword>
<evidence type="ECO:0000256" key="1">
    <source>
        <dbReference type="SAM" id="Phobius"/>
    </source>
</evidence>
<keyword evidence="1" id="KW-0812">Transmembrane</keyword>
<protein>
    <submittedName>
        <fullName evidence="2">Uncharacterized protein</fullName>
    </submittedName>
</protein>
<sequence>MGDFKQMVAIGIIMLLLLGNSIVYFYHQLAQPITVPLIQDFYRSNDSHHFKIHYITNKSDPRLVTHLEAGPLILPEETNGTGNIIEEKAHQLVRVAFFSGDHQEIATLLHNKQVYLVLNDGERLAATLHLAWEEPSQQSDYFLASSGSNNGDTAVTYKVAQDTSIHTVHIPACLKSHVNFEHVEVNGVRYKEENFPISMKKGQTMKISFQINESGADVAATVSVRGSDEVWPVSVIRDAPFQLESIQKELQKDDCYR</sequence>
<dbReference type="AlphaFoldDB" id="A0A0M9DG48"/>
<dbReference type="OrthoDB" id="2727754at2"/>
<dbReference type="RefSeq" id="WP_053996039.1">
    <property type="nucleotide sequence ID" value="NZ_CP065643.1"/>
</dbReference>
<proteinExistence type="predicted"/>
<evidence type="ECO:0000313" key="2">
    <source>
        <dbReference type="EMBL" id="KOY80798.1"/>
    </source>
</evidence>
<name>A0A0M9DG48_9BACI</name>
<dbReference type="STRING" id="33935.ADM90_16590"/>
<gene>
    <name evidence="2" type="ORF">ADM90_16590</name>
</gene>
<keyword evidence="1" id="KW-1133">Transmembrane helix</keyword>